<proteinExistence type="predicted"/>
<feature type="transmembrane region" description="Helical" evidence="11">
    <location>
        <begin position="137"/>
        <end position="155"/>
    </location>
</feature>
<evidence type="ECO:0000313" key="12">
    <source>
        <dbReference type="EMBL" id="PJC02260.1"/>
    </source>
</evidence>
<keyword evidence="9 11" id="KW-0472">Membrane</keyword>
<dbReference type="InterPro" id="IPR001182">
    <property type="entry name" value="FtsW/RodA"/>
</dbReference>
<comment type="subcellular location">
    <subcellularLocation>
        <location evidence="1">Membrane</location>
        <topology evidence="1">Multi-pass membrane protein</topology>
    </subcellularLocation>
</comment>
<keyword evidence="5 11" id="KW-0812">Transmembrane</keyword>
<keyword evidence="6" id="KW-0133">Cell shape</keyword>
<dbReference type="GO" id="GO:0008360">
    <property type="term" value="P:regulation of cell shape"/>
    <property type="evidence" value="ECO:0007669"/>
    <property type="project" value="UniProtKB-KW"/>
</dbReference>
<dbReference type="NCBIfam" id="TIGR02210">
    <property type="entry name" value="rodA_shape"/>
    <property type="match status" value="1"/>
</dbReference>
<comment type="caution">
    <text evidence="12">The sequence shown here is derived from an EMBL/GenBank/DDBJ whole genome shotgun (WGS) entry which is preliminary data.</text>
</comment>
<evidence type="ECO:0000256" key="5">
    <source>
        <dbReference type="ARBA" id="ARBA00022692"/>
    </source>
</evidence>
<evidence type="ECO:0000256" key="4">
    <source>
        <dbReference type="ARBA" id="ARBA00022679"/>
    </source>
</evidence>
<dbReference type="Pfam" id="PF01098">
    <property type="entry name" value="FTSW_RODA_SPOVE"/>
    <property type="match status" value="1"/>
</dbReference>
<dbReference type="PANTHER" id="PTHR30474:SF1">
    <property type="entry name" value="PEPTIDOGLYCAN GLYCOSYLTRANSFERASE MRDB"/>
    <property type="match status" value="1"/>
</dbReference>
<keyword evidence="10" id="KW-0961">Cell wall biogenesis/degradation</keyword>
<dbReference type="GO" id="GO:0005886">
    <property type="term" value="C:plasma membrane"/>
    <property type="evidence" value="ECO:0007669"/>
    <property type="project" value="TreeGrafter"/>
</dbReference>
<evidence type="ECO:0000256" key="2">
    <source>
        <dbReference type="ARBA" id="ARBA00022475"/>
    </source>
</evidence>
<dbReference type="GO" id="GO:0016757">
    <property type="term" value="F:glycosyltransferase activity"/>
    <property type="evidence" value="ECO:0007669"/>
    <property type="project" value="UniProtKB-KW"/>
</dbReference>
<feature type="transmembrane region" description="Helical" evidence="11">
    <location>
        <begin position="339"/>
        <end position="362"/>
    </location>
</feature>
<feature type="transmembrane region" description="Helical" evidence="11">
    <location>
        <begin position="99"/>
        <end position="125"/>
    </location>
</feature>
<dbReference type="GO" id="GO:0032153">
    <property type="term" value="C:cell division site"/>
    <property type="evidence" value="ECO:0007669"/>
    <property type="project" value="TreeGrafter"/>
</dbReference>
<evidence type="ECO:0000313" key="13">
    <source>
        <dbReference type="Proteomes" id="UP000230136"/>
    </source>
</evidence>
<dbReference type="InterPro" id="IPR011923">
    <property type="entry name" value="RodA/MrdB"/>
</dbReference>
<feature type="transmembrane region" description="Helical" evidence="11">
    <location>
        <begin position="161"/>
        <end position="177"/>
    </location>
</feature>
<dbReference type="AlphaFoldDB" id="A0A2M8DSA9"/>
<evidence type="ECO:0000256" key="6">
    <source>
        <dbReference type="ARBA" id="ARBA00022960"/>
    </source>
</evidence>
<feature type="transmembrane region" description="Helical" evidence="11">
    <location>
        <begin position="12"/>
        <end position="34"/>
    </location>
</feature>
<keyword evidence="4" id="KW-0808">Transferase</keyword>
<dbReference type="Proteomes" id="UP000230136">
    <property type="component" value="Unassembled WGS sequence"/>
</dbReference>
<evidence type="ECO:0000256" key="1">
    <source>
        <dbReference type="ARBA" id="ARBA00004141"/>
    </source>
</evidence>
<dbReference type="GO" id="GO:0009252">
    <property type="term" value="P:peptidoglycan biosynthetic process"/>
    <property type="evidence" value="ECO:0007669"/>
    <property type="project" value="UniProtKB-KW"/>
</dbReference>
<dbReference type="GO" id="GO:0051301">
    <property type="term" value="P:cell division"/>
    <property type="evidence" value="ECO:0007669"/>
    <property type="project" value="InterPro"/>
</dbReference>
<organism evidence="12 13">
    <name type="scientific">Candidatus Komeilibacteria bacterium CG_4_9_14_0_8_um_filter_36_9</name>
    <dbReference type="NCBI Taxonomy" id="1974473"/>
    <lineage>
        <taxon>Bacteria</taxon>
        <taxon>Candidatus Komeiliibacteriota</taxon>
    </lineage>
</organism>
<reference evidence="13" key="1">
    <citation type="submission" date="2017-09" db="EMBL/GenBank/DDBJ databases">
        <title>Depth-based differentiation of microbial function through sediment-hosted aquifers and enrichment of novel symbionts in the deep terrestrial subsurface.</title>
        <authorList>
            <person name="Probst A.J."/>
            <person name="Ladd B."/>
            <person name="Jarett J.K."/>
            <person name="Geller-Mcgrath D.E."/>
            <person name="Sieber C.M.K."/>
            <person name="Emerson J.B."/>
            <person name="Anantharaman K."/>
            <person name="Thomas B.C."/>
            <person name="Malmstrom R."/>
            <person name="Stieglmeier M."/>
            <person name="Klingl A."/>
            <person name="Woyke T."/>
            <person name="Ryan C.M."/>
            <person name="Banfield J.F."/>
        </authorList>
    </citation>
    <scope>NUCLEOTIDE SEQUENCE [LARGE SCALE GENOMIC DNA]</scope>
</reference>
<name>A0A2M8DSA9_9BACT</name>
<feature type="transmembrane region" description="Helical" evidence="11">
    <location>
        <begin position="46"/>
        <end position="66"/>
    </location>
</feature>
<evidence type="ECO:0000256" key="9">
    <source>
        <dbReference type="ARBA" id="ARBA00023136"/>
    </source>
</evidence>
<dbReference type="PANTHER" id="PTHR30474">
    <property type="entry name" value="CELL CYCLE PROTEIN"/>
    <property type="match status" value="1"/>
</dbReference>
<evidence type="ECO:0000256" key="8">
    <source>
        <dbReference type="ARBA" id="ARBA00022989"/>
    </source>
</evidence>
<gene>
    <name evidence="12" type="ORF">CO073_00415</name>
</gene>
<dbReference type="EMBL" id="PFSY01000021">
    <property type="protein sequence ID" value="PJC02260.1"/>
    <property type="molecule type" value="Genomic_DNA"/>
</dbReference>
<feature type="transmembrane region" description="Helical" evidence="11">
    <location>
        <begin position="264"/>
        <end position="290"/>
    </location>
</feature>
<sequence length="370" mass="41723">MWTNISIWLKKLDWLLLLNIFFLILFSISALYSLNTQQSFSEVNLYLRQLLFVLVGFGLIFLLSFFDYHWLKNYYKIILLIIFILLLAVLFFAEPIRGMTGWLVFGGQTFQPSELAKIAIVVFLAKYFSEKDNGIDSWKHILVTGGVVLALTILVAKQPDFGSAAIIFMTWLVFLFFTKISRKYFIGVIVVILILSVFVWSFVLEDYQQARLSSFMQPEQDLLGQGYNVQQSIIAVGSGQILGRGLGLGPQSQLNFLPEQYSDFIFAVIAESLGLWGSLLLISLYLILFLRLLLMARNMGDAFGAWLVIGFVIYFSLQVVINIGMAIGLAPVTGITLPFVSYGGSSLLTSFLVIGIIQSIIIKRKEKLFS</sequence>
<accession>A0A2M8DSA9</accession>
<evidence type="ECO:0000256" key="3">
    <source>
        <dbReference type="ARBA" id="ARBA00022676"/>
    </source>
</evidence>
<feature type="transmembrane region" description="Helical" evidence="11">
    <location>
        <begin position="73"/>
        <end position="93"/>
    </location>
</feature>
<dbReference type="PROSITE" id="PS00428">
    <property type="entry name" value="FTSW_RODA_SPOVE"/>
    <property type="match status" value="1"/>
</dbReference>
<evidence type="ECO:0000256" key="10">
    <source>
        <dbReference type="ARBA" id="ARBA00023316"/>
    </source>
</evidence>
<keyword evidence="8 11" id="KW-1133">Transmembrane helix</keyword>
<dbReference type="InterPro" id="IPR018365">
    <property type="entry name" value="Cell_cycle_FtsW-rel_CS"/>
</dbReference>
<keyword evidence="7" id="KW-0573">Peptidoglycan synthesis</keyword>
<keyword evidence="2" id="KW-1003">Cell membrane</keyword>
<protein>
    <submittedName>
        <fullName evidence="12">Rod shape-determining protein RodA</fullName>
    </submittedName>
</protein>
<feature type="transmembrane region" description="Helical" evidence="11">
    <location>
        <begin position="184"/>
        <end position="203"/>
    </location>
</feature>
<evidence type="ECO:0000256" key="7">
    <source>
        <dbReference type="ARBA" id="ARBA00022984"/>
    </source>
</evidence>
<evidence type="ECO:0000256" key="11">
    <source>
        <dbReference type="SAM" id="Phobius"/>
    </source>
</evidence>
<keyword evidence="3" id="KW-0328">Glycosyltransferase</keyword>
<dbReference type="GO" id="GO:0071555">
    <property type="term" value="P:cell wall organization"/>
    <property type="evidence" value="ECO:0007669"/>
    <property type="project" value="UniProtKB-KW"/>
</dbReference>
<feature type="transmembrane region" description="Helical" evidence="11">
    <location>
        <begin position="302"/>
        <end position="327"/>
    </location>
</feature>
<dbReference type="GO" id="GO:0015648">
    <property type="term" value="F:lipid-linked peptidoglycan transporter activity"/>
    <property type="evidence" value="ECO:0007669"/>
    <property type="project" value="TreeGrafter"/>
</dbReference>